<evidence type="ECO:0000313" key="1">
    <source>
        <dbReference type="EMBL" id="GAG35118.1"/>
    </source>
</evidence>
<protein>
    <submittedName>
        <fullName evidence="1">Uncharacterized protein</fullName>
    </submittedName>
</protein>
<reference evidence="1" key="1">
    <citation type="journal article" date="2014" name="Front. Microbiol.">
        <title>High frequency of phylogenetically diverse reductive dehalogenase-homologous genes in deep subseafloor sedimentary metagenomes.</title>
        <authorList>
            <person name="Kawai M."/>
            <person name="Futagami T."/>
            <person name="Toyoda A."/>
            <person name="Takaki Y."/>
            <person name="Nishi S."/>
            <person name="Hori S."/>
            <person name="Arai W."/>
            <person name="Tsubouchi T."/>
            <person name="Morono Y."/>
            <person name="Uchiyama I."/>
            <person name="Ito T."/>
            <person name="Fujiyama A."/>
            <person name="Inagaki F."/>
            <person name="Takami H."/>
        </authorList>
    </citation>
    <scope>NUCLEOTIDE SEQUENCE</scope>
    <source>
        <strain evidence="1">Expedition CK06-06</strain>
    </source>
</reference>
<name>X0XEP2_9ZZZZ</name>
<proteinExistence type="predicted"/>
<dbReference type="EMBL" id="BARS01043018">
    <property type="protein sequence ID" value="GAG35118.1"/>
    <property type="molecule type" value="Genomic_DNA"/>
</dbReference>
<accession>X0XEP2</accession>
<comment type="caution">
    <text evidence="1">The sequence shown here is derived from an EMBL/GenBank/DDBJ whole genome shotgun (WGS) entry which is preliminary data.</text>
</comment>
<dbReference type="AlphaFoldDB" id="X0XEP2"/>
<organism evidence="1">
    <name type="scientific">marine sediment metagenome</name>
    <dbReference type="NCBI Taxonomy" id="412755"/>
    <lineage>
        <taxon>unclassified sequences</taxon>
        <taxon>metagenomes</taxon>
        <taxon>ecological metagenomes</taxon>
    </lineage>
</organism>
<sequence>MKRGLVDMGIAYDKERLERDLSTANVVSIVADLEALREARNDT</sequence>
<gene>
    <name evidence="1" type="ORF">S01H1_65185</name>
</gene>